<organism evidence="1 2">
    <name type="scientific">Mycena rosella</name>
    <name type="common">Pink bonnet</name>
    <name type="synonym">Agaricus rosellus</name>
    <dbReference type="NCBI Taxonomy" id="1033263"/>
    <lineage>
        <taxon>Eukaryota</taxon>
        <taxon>Fungi</taxon>
        <taxon>Dikarya</taxon>
        <taxon>Basidiomycota</taxon>
        <taxon>Agaricomycotina</taxon>
        <taxon>Agaricomycetes</taxon>
        <taxon>Agaricomycetidae</taxon>
        <taxon>Agaricales</taxon>
        <taxon>Marasmiineae</taxon>
        <taxon>Mycenaceae</taxon>
        <taxon>Mycena</taxon>
    </lineage>
</organism>
<name>A0AAD7FKL1_MYCRO</name>
<gene>
    <name evidence="1" type="ORF">B0H17DRAFT_1218274</name>
</gene>
<protein>
    <submittedName>
        <fullName evidence="1">Uncharacterized protein</fullName>
    </submittedName>
</protein>
<accession>A0AAD7FKL1</accession>
<evidence type="ECO:0000313" key="2">
    <source>
        <dbReference type="Proteomes" id="UP001221757"/>
    </source>
</evidence>
<sequence>MTVPWLIDEDAAHDGVAGAEAIGITDTSTLSSCTMESDQLAKLAAQRATPTQSYFLLSWTLTQSTLEVLGLGDSILDLANQADPALYTSLSPALSTNTYPNILFIDNFQNDGQMVDLAMTINTNYAL</sequence>
<evidence type="ECO:0000313" key="1">
    <source>
        <dbReference type="EMBL" id="KAJ7629285.1"/>
    </source>
</evidence>
<comment type="caution">
    <text evidence="1">The sequence shown here is derived from an EMBL/GenBank/DDBJ whole genome shotgun (WGS) entry which is preliminary data.</text>
</comment>
<keyword evidence="2" id="KW-1185">Reference proteome</keyword>
<dbReference type="AlphaFoldDB" id="A0AAD7FKL1"/>
<dbReference type="EMBL" id="JARKIE010000549">
    <property type="protein sequence ID" value="KAJ7629285.1"/>
    <property type="molecule type" value="Genomic_DNA"/>
</dbReference>
<proteinExistence type="predicted"/>
<reference evidence="1" key="1">
    <citation type="submission" date="2023-03" db="EMBL/GenBank/DDBJ databases">
        <title>Massive genome expansion in bonnet fungi (Mycena s.s.) driven by repeated elements and novel gene families across ecological guilds.</title>
        <authorList>
            <consortium name="Lawrence Berkeley National Laboratory"/>
            <person name="Harder C.B."/>
            <person name="Miyauchi S."/>
            <person name="Viragh M."/>
            <person name="Kuo A."/>
            <person name="Thoen E."/>
            <person name="Andreopoulos B."/>
            <person name="Lu D."/>
            <person name="Skrede I."/>
            <person name="Drula E."/>
            <person name="Henrissat B."/>
            <person name="Morin E."/>
            <person name="Kohler A."/>
            <person name="Barry K."/>
            <person name="LaButti K."/>
            <person name="Morin E."/>
            <person name="Salamov A."/>
            <person name="Lipzen A."/>
            <person name="Mereny Z."/>
            <person name="Hegedus B."/>
            <person name="Baldrian P."/>
            <person name="Stursova M."/>
            <person name="Weitz H."/>
            <person name="Taylor A."/>
            <person name="Grigoriev I.V."/>
            <person name="Nagy L.G."/>
            <person name="Martin F."/>
            <person name="Kauserud H."/>
        </authorList>
    </citation>
    <scope>NUCLEOTIDE SEQUENCE</scope>
    <source>
        <strain evidence="1">CBHHK067</strain>
    </source>
</reference>
<dbReference type="Proteomes" id="UP001221757">
    <property type="component" value="Unassembled WGS sequence"/>
</dbReference>